<sequence length="151" mass="17146">MTQNSKTKNKTKLHSEIPGKYEDSENEERRMKLERRTGVGSDGGVGNVGEAKGGMYLWKCRGEERRGEERREWGRQDKREEKVFKLLRKSGNVSTWPEALPTELKLLKSMAQKSVVAGAVESILLDESNNISKVVWNDGAMVSELETIRHL</sequence>
<evidence type="ECO:0000256" key="1">
    <source>
        <dbReference type="SAM" id="MobiDB-lite"/>
    </source>
</evidence>
<organism evidence="2 3">
    <name type="scientific">Vespula vulgaris</name>
    <name type="common">Yellow jacket</name>
    <name type="synonym">Wasp</name>
    <dbReference type="NCBI Taxonomy" id="7454"/>
    <lineage>
        <taxon>Eukaryota</taxon>
        <taxon>Metazoa</taxon>
        <taxon>Ecdysozoa</taxon>
        <taxon>Arthropoda</taxon>
        <taxon>Hexapoda</taxon>
        <taxon>Insecta</taxon>
        <taxon>Pterygota</taxon>
        <taxon>Neoptera</taxon>
        <taxon>Endopterygota</taxon>
        <taxon>Hymenoptera</taxon>
        <taxon>Apocrita</taxon>
        <taxon>Aculeata</taxon>
        <taxon>Vespoidea</taxon>
        <taxon>Vespidae</taxon>
        <taxon>Vespinae</taxon>
        <taxon>Vespula</taxon>
    </lineage>
</organism>
<keyword evidence="3" id="KW-1185">Reference proteome</keyword>
<evidence type="ECO:0000313" key="3">
    <source>
        <dbReference type="Proteomes" id="UP000614350"/>
    </source>
</evidence>
<dbReference type="AlphaFoldDB" id="A0A834NC16"/>
<proteinExistence type="predicted"/>
<gene>
    <name evidence="2" type="ORF">HZH66_003411</name>
</gene>
<name>A0A834NC16_VESVU</name>
<protein>
    <submittedName>
        <fullName evidence="2">Uncharacterized protein</fullName>
    </submittedName>
</protein>
<feature type="region of interest" description="Disordered" evidence="1">
    <location>
        <begin position="1"/>
        <end position="48"/>
    </location>
</feature>
<dbReference type="EMBL" id="JACSEA010000003">
    <property type="protein sequence ID" value="KAF7404505.1"/>
    <property type="molecule type" value="Genomic_DNA"/>
</dbReference>
<feature type="compositionally biased region" description="Basic and acidic residues" evidence="1">
    <location>
        <begin position="13"/>
        <end position="37"/>
    </location>
</feature>
<dbReference type="Proteomes" id="UP000614350">
    <property type="component" value="Unassembled WGS sequence"/>
</dbReference>
<evidence type="ECO:0000313" key="2">
    <source>
        <dbReference type="EMBL" id="KAF7404505.1"/>
    </source>
</evidence>
<accession>A0A834NC16</accession>
<comment type="caution">
    <text evidence="2">The sequence shown here is derived from an EMBL/GenBank/DDBJ whole genome shotgun (WGS) entry which is preliminary data.</text>
</comment>
<reference evidence="2" key="1">
    <citation type="journal article" date="2020" name="G3 (Bethesda)">
        <title>High-Quality Assemblies for Three Invasive Social Wasps from the &lt;i&gt;Vespula&lt;/i&gt; Genus.</title>
        <authorList>
            <person name="Harrop T.W.R."/>
            <person name="Guhlin J."/>
            <person name="McLaughlin G.M."/>
            <person name="Permina E."/>
            <person name="Stockwell P."/>
            <person name="Gilligan J."/>
            <person name="Le Lec M.F."/>
            <person name="Gruber M.A.M."/>
            <person name="Quinn O."/>
            <person name="Lovegrove M."/>
            <person name="Duncan E.J."/>
            <person name="Remnant E.J."/>
            <person name="Van Eeckhoven J."/>
            <person name="Graham B."/>
            <person name="Knapp R.A."/>
            <person name="Langford K.W."/>
            <person name="Kronenberg Z."/>
            <person name="Press M.O."/>
            <person name="Eacker S.M."/>
            <person name="Wilson-Rankin E.E."/>
            <person name="Purcell J."/>
            <person name="Lester P.J."/>
            <person name="Dearden P.K."/>
        </authorList>
    </citation>
    <scope>NUCLEOTIDE SEQUENCE</scope>
    <source>
        <strain evidence="2">Marl-1</strain>
    </source>
</reference>